<name>A0A7C8MAK4_9PLEO</name>
<evidence type="ECO:0000256" key="2">
    <source>
        <dbReference type="SAM" id="SignalP"/>
    </source>
</evidence>
<sequence>MDPLSATASVIAILQLSAKVLSYLNDVKDTSKGRAQCAIEASNLHNLLTNLRFRLEEGHGHQSWFSAVQALAVENGPLNQFKQALETLQAKMTDGGRLKKVKEALVWKFKKEEVDAILARMERLKTLVEIALQMDHLCASKLSQAIKDDTGAIRTRVSAIESAVNKVQQVQATATQRILLEWISSSDYPAQQSDIIKRRQEGTGQWFLDAPEVARWLDDAKTTLFCPGIPGAGKTMVAAIAVDQLLNLAQSSAYGVAYVYCNYKSQADQDTASILAAILKQLGQSRPSALGPVERLHQQHAGCGTKPSLDDIYSALRDVLTQYPYVHIIVDALDECQNETRRQLCTKLLDLQKGADMRLMVTSRFVPDVEDAFRLASRLEVEASDEDVKQFVVGQMYRLPACIQRDVALQDLVQEKIVEAVDGM</sequence>
<dbReference type="Gene3D" id="3.40.50.300">
    <property type="entry name" value="P-loop containing nucleotide triphosphate hydrolases"/>
    <property type="match status" value="1"/>
</dbReference>
<dbReference type="InterPro" id="IPR027417">
    <property type="entry name" value="P-loop_NTPase"/>
</dbReference>
<dbReference type="InterPro" id="IPR056884">
    <property type="entry name" value="NPHP3-like_N"/>
</dbReference>
<protein>
    <recommendedName>
        <fullName evidence="3">Nephrocystin 3-like N-terminal domain-containing protein</fullName>
    </recommendedName>
</protein>
<evidence type="ECO:0000259" key="3">
    <source>
        <dbReference type="Pfam" id="PF24883"/>
    </source>
</evidence>
<evidence type="ECO:0000313" key="5">
    <source>
        <dbReference type="Proteomes" id="UP000481861"/>
    </source>
</evidence>
<keyword evidence="1" id="KW-0677">Repeat</keyword>
<dbReference type="EMBL" id="JAADJZ010000044">
    <property type="protein sequence ID" value="KAF2864624.1"/>
    <property type="molecule type" value="Genomic_DNA"/>
</dbReference>
<dbReference type="SUPFAM" id="SSF52540">
    <property type="entry name" value="P-loop containing nucleoside triphosphate hydrolases"/>
    <property type="match status" value="1"/>
</dbReference>
<feature type="signal peptide" evidence="2">
    <location>
        <begin position="1"/>
        <end position="22"/>
    </location>
</feature>
<organism evidence="4 5">
    <name type="scientific">Massariosphaeria phaeospora</name>
    <dbReference type="NCBI Taxonomy" id="100035"/>
    <lineage>
        <taxon>Eukaryota</taxon>
        <taxon>Fungi</taxon>
        <taxon>Dikarya</taxon>
        <taxon>Ascomycota</taxon>
        <taxon>Pezizomycotina</taxon>
        <taxon>Dothideomycetes</taxon>
        <taxon>Pleosporomycetidae</taxon>
        <taxon>Pleosporales</taxon>
        <taxon>Pleosporales incertae sedis</taxon>
        <taxon>Massariosphaeria</taxon>
    </lineage>
</organism>
<dbReference type="OrthoDB" id="195446at2759"/>
<comment type="caution">
    <text evidence="4">The sequence shown here is derived from an EMBL/GenBank/DDBJ whole genome shotgun (WGS) entry which is preliminary data.</text>
</comment>
<evidence type="ECO:0000256" key="1">
    <source>
        <dbReference type="ARBA" id="ARBA00022737"/>
    </source>
</evidence>
<dbReference type="PANTHER" id="PTHR10039:SF15">
    <property type="entry name" value="NACHT DOMAIN-CONTAINING PROTEIN"/>
    <property type="match status" value="1"/>
</dbReference>
<dbReference type="Pfam" id="PF24883">
    <property type="entry name" value="NPHP3_N"/>
    <property type="match status" value="1"/>
</dbReference>
<gene>
    <name evidence="4" type="ORF">BDV95DRAFT_509105</name>
</gene>
<dbReference type="AlphaFoldDB" id="A0A7C8MAK4"/>
<evidence type="ECO:0000313" key="4">
    <source>
        <dbReference type="EMBL" id="KAF2864624.1"/>
    </source>
</evidence>
<feature type="domain" description="Nephrocystin 3-like N-terminal" evidence="3">
    <location>
        <begin position="202"/>
        <end position="364"/>
    </location>
</feature>
<dbReference type="PANTHER" id="PTHR10039">
    <property type="entry name" value="AMELOGENIN"/>
    <property type="match status" value="1"/>
</dbReference>
<reference evidence="4 5" key="1">
    <citation type="submission" date="2020-01" db="EMBL/GenBank/DDBJ databases">
        <authorList>
            <consortium name="DOE Joint Genome Institute"/>
            <person name="Haridas S."/>
            <person name="Albert R."/>
            <person name="Binder M."/>
            <person name="Bloem J."/>
            <person name="Labutti K."/>
            <person name="Salamov A."/>
            <person name="Andreopoulos B."/>
            <person name="Baker S.E."/>
            <person name="Barry K."/>
            <person name="Bills G."/>
            <person name="Bluhm B.H."/>
            <person name="Cannon C."/>
            <person name="Castanera R."/>
            <person name="Culley D.E."/>
            <person name="Daum C."/>
            <person name="Ezra D."/>
            <person name="Gonzalez J.B."/>
            <person name="Henrissat B."/>
            <person name="Kuo A."/>
            <person name="Liang C."/>
            <person name="Lipzen A."/>
            <person name="Lutzoni F."/>
            <person name="Magnuson J."/>
            <person name="Mondo S."/>
            <person name="Nolan M."/>
            <person name="Ohm R."/>
            <person name="Pangilinan J."/>
            <person name="Park H.-J.H."/>
            <person name="Ramirez L."/>
            <person name="Alfaro M."/>
            <person name="Sun H."/>
            <person name="Tritt A."/>
            <person name="Yoshinaga Y."/>
            <person name="Zwiers L.-H.L."/>
            <person name="Turgeon B.G."/>
            <person name="Goodwin S.B."/>
            <person name="Spatafora J.W."/>
            <person name="Crous P.W."/>
            <person name="Grigoriev I.V."/>
        </authorList>
    </citation>
    <scope>NUCLEOTIDE SEQUENCE [LARGE SCALE GENOMIC DNA]</scope>
    <source>
        <strain evidence="4 5">CBS 611.86</strain>
    </source>
</reference>
<proteinExistence type="predicted"/>
<accession>A0A7C8MAK4</accession>
<keyword evidence="5" id="KW-1185">Reference proteome</keyword>
<dbReference type="Proteomes" id="UP000481861">
    <property type="component" value="Unassembled WGS sequence"/>
</dbReference>
<feature type="chain" id="PRO_5028992414" description="Nephrocystin 3-like N-terminal domain-containing protein" evidence="2">
    <location>
        <begin position="23"/>
        <end position="424"/>
    </location>
</feature>
<keyword evidence="2" id="KW-0732">Signal</keyword>